<comment type="caution">
    <text evidence="1">The sequence shown here is derived from an EMBL/GenBank/DDBJ whole genome shotgun (WGS) entry which is preliminary data.</text>
</comment>
<protein>
    <submittedName>
        <fullName evidence="1">Uncharacterized protein</fullName>
    </submittedName>
</protein>
<evidence type="ECO:0000313" key="2">
    <source>
        <dbReference type="Proteomes" id="UP000218542"/>
    </source>
</evidence>
<proteinExistence type="predicted"/>
<gene>
    <name evidence="1" type="ORF">SCALIN_C24_0043</name>
</gene>
<dbReference type="Proteomes" id="UP000218542">
    <property type="component" value="Unassembled WGS sequence"/>
</dbReference>
<sequence length="81" mass="9125">MLNKAVNCVPIVTNNQPPFRTSSILRSSALRYRNRIVNVDSVIPAQRTIAAYQRIDATVYQQNNLDAQIPARLTIPTSEKE</sequence>
<evidence type="ECO:0000313" key="1">
    <source>
        <dbReference type="EMBL" id="GAX61544.1"/>
    </source>
</evidence>
<dbReference type="EMBL" id="BAOS01000024">
    <property type="protein sequence ID" value="GAX61544.1"/>
    <property type="molecule type" value="Genomic_DNA"/>
</dbReference>
<name>A0A286U098_9BACT</name>
<accession>A0A286U098</accession>
<keyword evidence="2" id="KW-1185">Reference proteome</keyword>
<reference evidence="2" key="1">
    <citation type="journal article" date="2017" name="Environ. Microbiol. Rep.">
        <title>Genetic Diversity of Marine Anaerobic Ammonium-Oxidizing Bacteria as Revealed by Genomic and Proteomic Analyses of 'Candidatus Scalindua japonica'.</title>
        <authorList>
            <person name="Oshiki M."/>
            <person name="Mizuto K."/>
            <person name="Kimura Z."/>
            <person name="Kindaichi T."/>
            <person name="Satoh H."/>
            <person name="Okabe S."/>
        </authorList>
    </citation>
    <scope>NUCLEOTIDE SEQUENCE [LARGE SCALE GENOMIC DNA]</scope>
    <source>
        <strain evidence="2">husup-a2</strain>
    </source>
</reference>
<dbReference type="AlphaFoldDB" id="A0A286U098"/>
<organism evidence="1 2">
    <name type="scientific">Candidatus Scalindua japonica</name>
    <dbReference type="NCBI Taxonomy" id="1284222"/>
    <lineage>
        <taxon>Bacteria</taxon>
        <taxon>Pseudomonadati</taxon>
        <taxon>Planctomycetota</taxon>
        <taxon>Candidatus Brocadiia</taxon>
        <taxon>Candidatus Brocadiales</taxon>
        <taxon>Candidatus Scalinduaceae</taxon>
        <taxon>Candidatus Scalindua</taxon>
    </lineage>
</organism>